<accession>A0A6J6F7W9</accession>
<dbReference type="EMBL" id="CAEZTS010000115">
    <property type="protein sequence ID" value="CAB4584656.1"/>
    <property type="molecule type" value="Genomic_DNA"/>
</dbReference>
<name>A0A6J6F7W9_9ZZZZ</name>
<protein>
    <submittedName>
        <fullName evidence="1">Unannotated protein</fullName>
    </submittedName>
</protein>
<sequence>MLDFISRHGLTFPSLRDVAGDVFARYDVPFQPAWVFIDADGKVTKVQGSLDAESLVPLIDELLSNA</sequence>
<dbReference type="Gene3D" id="3.40.30.10">
    <property type="entry name" value="Glutaredoxin"/>
    <property type="match status" value="1"/>
</dbReference>
<dbReference type="AlphaFoldDB" id="A0A6J6F7W9"/>
<evidence type="ECO:0000313" key="1">
    <source>
        <dbReference type="EMBL" id="CAB4584656.1"/>
    </source>
</evidence>
<dbReference type="InterPro" id="IPR036249">
    <property type="entry name" value="Thioredoxin-like_sf"/>
</dbReference>
<proteinExistence type="predicted"/>
<dbReference type="SUPFAM" id="SSF52833">
    <property type="entry name" value="Thioredoxin-like"/>
    <property type="match status" value="1"/>
</dbReference>
<gene>
    <name evidence="1" type="ORF">UFOPK1722_01264</name>
</gene>
<organism evidence="1">
    <name type="scientific">freshwater metagenome</name>
    <dbReference type="NCBI Taxonomy" id="449393"/>
    <lineage>
        <taxon>unclassified sequences</taxon>
        <taxon>metagenomes</taxon>
        <taxon>ecological metagenomes</taxon>
    </lineage>
</organism>
<reference evidence="1" key="1">
    <citation type="submission" date="2020-05" db="EMBL/GenBank/DDBJ databases">
        <authorList>
            <person name="Chiriac C."/>
            <person name="Salcher M."/>
            <person name="Ghai R."/>
            <person name="Kavagutti S V."/>
        </authorList>
    </citation>
    <scope>NUCLEOTIDE SEQUENCE</scope>
</reference>